<name>A0A8J8NFI2_HALGN</name>
<accession>A0A8J8NFI2</accession>
<evidence type="ECO:0000313" key="1">
    <source>
        <dbReference type="EMBL" id="TNV74052.1"/>
    </source>
</evidence>
<reference evidence="1" key="1">
    <citation type="submission" date="2019-06" db="EMBL/GenBank/DDBJ databases">
        <authorList>
            <person name="Zheng W."/>
        </authorList>
    </citation>
    <scope>NUCLEOTIDE SEQUENCE</scope>
    <source>
        <strain evidence="1">QDHG01</strain>
    </source>
</reference>
<protein>
    <submittedName>
        <fullName evidence="1">Uncharacterized protein</fullName>
    </submittedName>
</protein>
<evidence type="ECO:0000313" key="2">
    <source>
        <dbReference type="Proteomes" id="UP000785679"/>
    </source>
</evidence>
<dbReference type="AlphaFoldDB" id="A0A8J8NFI2"/>
<keyword evidence="2" id="KW-1185">Reference proteome</keyword>
<gene>
    <name evidence="1" type="ORF">FGO68_gene5849</name>
</gene>
<dbReference type="EMBL" id="RRYP01017568">
    <property type="protein sequence ID" value="TNV74052.1"/>
    <property type="molecule type" value="Genomic_DNA"/>
</dbReference>
<proteinExistence type="predicted"/>
<sequence length="140" mass="16514">MLEDSLTKVLWESYFLFIQCLIDRQLVRRVSGFLILCLSYIKLARCNVEQSFPHIILNRVIPLVSDALSPLFRLQKARTCLQVGHSQVLSRYPSQPSWESRFSYPSGQGRWRVYLSTDFFVPIFYDGRSDYSHLFRALHY</sequence>
<organism evidence="1 2">
    <name type="scientific">Halteria grandinella</name>
    <dbReference type="NCBI Taxonomy" id="5974"/>
    <lineage>
        <taxon>Eukaryota</taxon>
        <taxon>Sar</taxon>
        <taxon>Alveolata</taxon>
        <taxon>Ciliophora</taxon>
        <taxon>Intramacronucleata</taxon>
        <taxon>Spirotrichea</taxon>
        <taxon>Stichotrichia</taxon>
        <taxon>Sporadotrichida</taxon>
        <taxon>Halteriidae</taxon>
        <taxon>Halteria</taxon>
    </lineage>
</organism>
<comment type="caution">
    <text evidence="1">The sequence shown here is derived from an EMBL/GenBank/DDBJ whole genome shotgun (WGS) entry which is preliminary data.</text>
</comment>
<dbReference type="Proteomes" id="UP000785679">
    <property type="component" value="Unassembled WGS sequence"/>
</dbReference>